<dbReference type="PROSITE" id="PS51257">
    <property type="entry name" value="PROKAR_LIPOPROTEIN"/>
    <property type="match status" value="1"/>
</dbReference>
<protein>
    <submittedName>
        <fullName evidence="5">Intradiol ring-cleavage dioxygenase</fullName>
    </submittedName>
</protein>
<proteinExistence type="inferred from homology"/>
<evidence type="ECO:0000256" key="1">
    <source>
        <dbReference type="ARBA" id="ARBA00007825"/>
    </source>
</evidence>
<gene>
    <name evidence="5" type="ORF">LXD69_13055</name>
</gene>
<dbReference type="PANTHER" id="PTHR33711">
    <property type="entry name" value="DIOXYGENASE, PUTATIVE (AFU_ORTHOLOGUE AFUA_2G02910)-RELATED"/>
    <property type="match status" value="1"/>
</dbReference>
<reference evidence="5" key="1">
    <citation type="submission" date="2021-12" db="EMBL/GenBank/DDBJ databases">
        <authorList>
            <person name="Cha I.-T."/>
            <person name="Lee K.-E."/>
            <person name="Park S.-J."/>
        </authorList>
    </citation>
    <scope>NUCLEOTIDE SEQUENCE</scope>
    <source>
        <strain evidence="5">YSM-43</strain>
    </source>
</reference>
<dbReference type="GO" id="GO:0051213">
    <property type="term" value="F:dioxygenase activity"/>
    <property type="evidence" value="ECO:0007669"/>
    <property type="project" value="UniProtKB-KW"/>
</dbReference>
<keyword evidence="2 5" id="KW-0223">Dioxygenase</keyword>
<dbReference type="PANTHER" id="PTHR33711:SF10">
    <property type="entry name" value="INTRADIOL RING-CLEAVAGE DIOXYGENASES DOMAIN-CONTAINING PROTEIN"/>
    <property type="match status" value="1"/>
</dbReference>
<dbReference type="InterPro" id="IPR050770">
    <property type="entry name" value="Intradiol_RC_Dioxygenase"/>
</dbReference>
<accession>A0ABY4HK63</accession>
<dbReference type="Gene3D" id="2.60.130.10">
    <property type="entry name" value="Aromatic compound dioxygenase"/>
    <property type="match status" value="1"/>
</dbReference>
<comment type="similarity">
    <text evidence="1">Belongs to the intradiol ring-cleavage dioxygenase family.</text>
</comment>
<organism evidence="5 6">
    <name type="scientific">Flavobacterium sediminilitoris</name>
    <dbReference type="NCBI Taxonomy" id="2024526"/>
    <lineage>
        <taxon>Bacteria</taxon>
        <taxon>Pseudomonadati</taxon>
        <taxon>Bacteroidota</taxon>
        <taxon>Flavobacteriia</taxon>
        <taxon>Flavobacteriales</taxon>
        <taxon>Flavobacteriaceae</taxon>
        <taxon>Flavobacterium</taxon>
    </lineage>
</organism>
<dbReference type="InterPro" id="IPR015889">
    <property type="entry name" value="Intradiol_dOase_core"/>
</dbReference>
<evidence type="ECO:0000313" key="6">
    <source>
        <dbReference type="Proteomes" id="UP000830454"/>
    </source>
</evidence>
<evidence type="ECO:0000256" key="3">
    <source>
        <dbReference type="ARBA" id="ARBA00023002"/>
    </source>
</evidence>
<name>A0ABY4HK63_9FLAO</name>
<dbReference type="Pfam" id="PF00775">
    <property type="entry name" value="Dioxygenase_C"/>
    <property type="match status" value="1"/>
</dbReference>
<dbReference type="RefSeq" id="WP_246915734.1">
    <property type="nucleotide sequence ID" value="NZ_CP090145.1"/>
</dbReference>
<dbReference type="InterPro" id="IPR000627">
    <property type="entry name" value="Intradiol_dOase_C"/>
</dbReference>
<dbReference type="SUPFAM" id="SSF49482">
    <property type="entry name" value="Aromatic compound dioxygenase"/>
    <property type="match status" value="1"/>
</dbReference>
<evidence type="ECO:0000313" key="5">
    <source>
        <dbReference type="EMBL" id="UOX32963.1"/>
    </source>
</evidence>
<sequence length="210" mass="24030">MKIYLGMLLLTFFVCSCKGQSNSNIERNVGGPCQDCEAVLDFKELNIKPKSTDTLPGFENNEPKIKITGTVFQKDGKTPAENVILYIYHTDLNGVYQPSEKPIGWEKTHGQYRGWLKTGKDGKFTFYTFRPAPYPKVQEPEHIHIYVKEPNTISYYIDSYFFESDPKLTAKKKQLNKNRGGSGIVKLKMEFGIWTANRNLILGLNIPDYE</sequence>
<feature type="domain" description="Intradiol ring-cleavage dioxygenases" evidence="4">
    <location>
        <begin position="64"/>
        <end position="169"/>
    </location>
</feature>
<keyword evidence="3" id="KW-0560">Oxidoreductase</keyword>
<evidence type="ECO:0000256" key="2">
    <source>
        <dbReference type="ARBA" id="ARBA00022964"/>
    </source>
</evidence>
<evidence type="ECO:0000259" key="4">
    <source>
        <dbReference type="Pfam" id="PF00775"/>
    </source>
</evidence>
<keyword evidence="6" id="KW-1185">Reference proteome</keyword>
<dbReference type="EMBL" id="CP090145">
    <property type="protein sequence ID" value="UOX32963.1"/>
    <property type="molecule type" value="Genomic_DNA"/>
</dbReference>
<reference evidence="5" key="2">
    <citation type="submission" date="2022-04" db="EMBL/GenBank/DDBJ databases">
        <title>Complete Genome Sequence of Flavobacterium sediminilitoris YSM-43, Isolated from a Tidal Sediment.</title>
        <authorList>
            <person name="Lee P.A."/>
        </authorList>
    </citation>
    <scope>NUCLEOTIDE SEQUENCE</scope>
    <source>
        <strain evidence="5">YSM-43</strain>
    </source>
</reference>
<dbReference type="Proteomes" id="UP000830454">
    <property type="component" value="Chromosome"/>
</dbReference>